<keyword evidence="2" id="KW-0812">Transmembrane</keyword>
<dbReference type="PROSITE" id="PS50929">
    <property type="entry name" value="ABC_TM1F"/>
    <property type="match status" value="1"/>
</dbReference>
<dbReference type="InterPro" id="IPR036640">
    <property type="entry name" value="ABC1_TM_sf"/>
</dbReference>
<dbReference type="GO" id="GO:0016324">
    <property type="term" value="C:apical plasma membrane"/>
    <property type="evidence" value="ECO:0007669"/>
    <property type="project" value="TreeGrafter"/>
</dbReference>
<reference evidence="6" key="1">
    <citation type="submission" date="2021-02" db="EMBL/GenBank/DDBJ databases">
        <authorList>
            <person name="Nowell W R."/>
        </authorList>
    </citation>
    <scope>NUCLEOTIDE SEQUENCE</scope>
</reference>
<evidence type="ECO:0000256" key="4">
    <source>
        <dbReference type="ARBA" id="ARBA00023136"/>
    </source>
</evidence>
<dbReference type="Proteomes" id="UP000663848">
    <property type="component" value="Unassembled WGS sequence"/>
</dbReference>
<dbReference type="InterPro" id="IPR039421">
    <property type="entry name" value="Type_1_exporter"/>
</dbReference>
<gene>
    <name evidence="6" type="ORF">QYT958_LOCUS38887</name>
</gene>
<comment type="caution">
    <text evidence="6">The sequence shown here is derived from an EMBL/GenBank/DDBJ whole genome shotgun (WGS) entry which is preliminary data.</text>
</comment>
<keyword evidence="3" id="KW-1133">Transmembrane helix</keyword>
<organism evidence="6 7">
    <name type="scientific">Rotaria socialis</name>
    <dbReference type="NCBI Taxonomy" id="392032"/>
    <lineage>
        <taxon>Eukaryota</taxon>
        <taxon>Metazoa</taxon>
        <taxon>Spiralia</taxon>
        <taxon>Gnathifera</taxon>
        <taxon>Rotifera</taxon>
        <taxon>Eurotatoria</taxon>
        <taxon>Bdelloidea</taxon>
        <taxon>Philodinida</taxon>
        <taxon>Philodinidae</taxon>
        <taxon>Rotaria</taxon>
    </lineage>
</organism>
<dbReference type="Gene3D" id="1.20.1560.10">
    <property type="entry name" value="ABC transporter type 1, transmembrane domain"/>
    <property type="match status" value="1"/>
</dbReference>
<feature type="non-terminal residue" evidence="6">
    <location>
        <position position="170"/>
    </location>
</feature>
<feature type="domain" description="ABC transmembrane type-1" evidence="5">
    <location>
        <begin position="1"/>
        <end position="141"/>
    </location>
</feature>
<evidence type="ECO:0000313" key="6">
    <source>
        <dbReference type="EMBL" id="CAF5008959.1"/>
    </source>
</evidence>
<dbReference type="EMBL" id="CAJOBR010034990">
    <property type="protein sequence ID" value="CAF5008959.1"/>
    <property type="molecule type" value="Genomic_DNA"/>
</dbReference>
<evidence type="ECO:0000256" key="1">
    <source>
        <dbReference type="ARBA" id="ARBA00004141"/>
    </source>
</evidence>
<accession>A0A822B038</accession>
<evidence type="ECO:0000256" key="2">
    <source>
        <dbReference type="ARBA" id="ARBA00022692"/>
    </source>
</evidence>
<comment type="subcellular location">
    <subcellularLocation>
        <location evidence="1">Membrane</location>
        <topology evidence="1">Multi-pass membrane protein</topology>
    </subcellularLocation>
</comment>
<dbReference type="Pfam" id="PF00664">
    <property type="entry name" value="ABC_membrane"/>
    <property type="match status" value="1"/>
</dbReference>
<feature type="non-terminal residue" evidence="6">
    <location>
        <position position="1"/>
    </location>
</feature>
<protein>
    <recommendedName>
        <fullName evidence="5">ABC transmembrane type-1 domain-containing protein</fullName>
    </recommendedName>
</protein>
<evidence type="ECO:0000256" key="3">
    <source>
        <dbReference type="ARBA" id="ARBA00022989"/>
    </source>
</evidence>
<sequence>VSCFTPLLIISGYLQGRTQSKAGHVKTAKSFAEEGGRYAIEAIQNIRTIATLNQERFFIEKYKNVFDKDFKNKLCKIPIQALGKAIGNSFLYFIHVTAFSYGASLVESGNMDFVQVFRVFIVINFASMSIGRSTSSMPDYTVAKAATERILTFLDQISAIDPYNDKGLKP</sequence>
<evidence type="ECO:0000313" key="7">
    <source>
        <dbReference type="Proteomes" id="UP000663848"/>
    </source>
</evidence>
<dbReference type="GO" id="GO:0140359">
    <property type="term" value="F:ABC-type transporter activity"/>
    <property type="evidence" value="ECO:0007669"/>
    <property type="project" value="InterPro"/>
</dbReference>
<dbReference type="AlphaFoldDB" id="A0A822B038"/>
<proteinExistence type="predicted"/>
<dbReference type="PANTHER" id="PTHR24221:SF636">
    <property type="entry name" value="BILE SALT EXPORT PUMP"/>
    <property type="match status" value="1"/>
</dbReference>
<keyword evidence="4" id="KW-0472">Membrane</keyword>
<name>A0A822B038_9BILA</name>
<evidence type="ECO:0000259" key="5">
    <source>
        <dbReference type="PROSITE" id="PS50929"/>
    </source>
</evidence>
<dbReference type="SUPFAM" id="SSF90123">
    <property type="entry name" value="ABC transporter transmembrane region"/>
    <property type="match status" value="1"/>
</dbReference>
<dbReference type="PANTHER" id="PTHR24221">
    <property type="entry name" value="ATP-BINDING CASSETTE SUB-FAMILY B"/>
    <property type="match status" value="1"/>
</dbReference>
<dbReference type="GO" id="GO:0005524">
    <property type="term" value="F:ATP binding"/>
    <property type="evidence" value="ECO:0007669"/>
    <property type="project" value="InterPro"/>
</dbReference>
<dbReference type="InterPro" id="IPR011527">
    <property type="entry name" value="ABC1_TM_dom"/>
</dbReference>